<dbReference type="PANTHER" id="PTHR35164:SF9">
    <property type="entry name" value="EXPRESSED PROTEIN"/>
    <property type="match status" value="1"/>
</dbReference>
<feature type="coiled-coil region" evidence="1">
    <location>
        <begin position="38"/>
        <end position="96"/>
    </location>
</feature>
<feature type="compositionally biased region" description="Acidic residues" evidence="2">
    <location>
        <begin position="540"/>
        <end position="550"/>
    </location>
</feature>
<evidence type="ECO:0000313" key="4">
    <source>
        <dbReference type="Proteomes" id="UP001454036"/>
    </source>
</evidence>
<dbReference type="EMBL" id="BAABME010008277">
    <property type="protein sequence ID" value="GAA0172774.1"/>
    <property type="molecule type" value="Genomic_DNA"/>
</dbReference>
<feature type="compositionally biased region" description="Acidic residues" evidence="2">
    <location>
        <begin position="464"/>
        <end position="477"/>
    </location>
</feature>
<dbReference type="PANTHER" id="PTHR35164">
    <property type="entry name" value="EXPRESSED PROTEIN"/>
    <property type="match status" value="1"/>
</dbReference>
<feature type="region of interest" description="Disordered" evidence="2">
    <location>
        <begin position="432"/>
        <end position="631"/>
    </location>
</feature>
<evidence type="ECO:0000256" key="1">
    <source>
        <dbReference type="SAM" id="Coils"/>
    </source>
</evidence>
<feature type="coiled-coil region" evidence="1">
    <location>
        <begin position="272"/>
        <end position="366"/>
    </location>
</feature>
<gene>
    <name evidence="3" type="ORF">LIER_26530</name>
</gene>
<feature type="compositionally biased region" description="Polar residues" evidence="2">
    <location>
        <begin position="582"/>
        <end position="591"/>
    </location>
</feature>
<sequence>MQSQRPQLVVAEGEKDHALGEIKKMQGPKVADMKLSEVNELNKEVGSLKGLLSNSKDELKQKDGKIKSLEIKLENVSKLESELESRDSLVARLKQELNNVKESKSPVSVLSADNKRSIVELEAEVERGAISELKMLDSLKQQTKLLEETKIELEETKLELVSLQKNVDTRGVDESRDKENIVQSRDEDGSLKTELLLARDQLAQALDNERIALMKTKSLQNEIALVKNELGLLNDELNKSISAEETSKKAMDELAIALKEVSKVSNLEKEKHQTILLELEHVKEESEQLKEMIRSTEERYQQLLDEAEKETEAFRNTADRLRLEAEESLLAWNGKEMGFVTCIKKVEEEKAVVEQENAKFAEALKETETLSRSAREENFKLRDILKQAINEANVAKLAARIASDENSVLKDSISERDEELLMLNKENERLRVNEDAANENVKEDEEENGGNEKITAKLKSIDEHDVEDETEEEENEETTAKLMSIVEHDVEDENEEEEENGKNEKTTSKLKSISDVEQDVEDENEEEEEENGEKRASSFDLDETKDIDDQDSARNITKLEDHLKGSIFDSDCYPKSEPHTPISISNQQTNPLIRDEGTLHSEDHGNVDSNHQYDSDGGRNNSRTKKKLFRRVSDIIMRKKMIPSHSMGSQRPIQM</sequence>
<accession>A0AAV3R8P4</accession>
<keyword evidence="1" id="KW-0175">Coiled coil</keyword>
<proteinExistence type="predicted"/>
<name>A0AAV3R8P4_LITER</name>
<organism evidence="3 4">
    <name type="scientific">Lithospermum erythrorhizon</name>
    <name type="common">Purple gromwell</name>
    <name type="synonym">Lithospermum officinale var. erythrorhizon</name>
    <dbReference type="NCBI Taxonomy" id="34254"/>
    <lineage>
        <taxon>Eukaryota</taxon>
        <taxon>Viridiplantae</taxon>
        <taxon>Streptophyta</taxon>
        <taxon>Embryophyta</taxon>
        <taxon>Tracheophyta</taxon>
        <taxon>Spermatophyta</taxon>
        <taxon>Magnoliopsida</taxon>
        <taxon>eudicotyledons</taxon>
        <taxon>Gunneridae</taxon>
        <taxon>Pentapetalae</taxon>
        <taxon>asterids</taxon>
        <taxon>lamiids</taxon>
        <taxon>Boraginales</taxon>
        <taxon>Boraginaceae</taxon>
        <taxon>Boraginoideae</taxon>
        <taxon>Lithospermeae</taxon>
        <taxon>Lithospermum</taxon>
    </lineage>
</organism>
<keyword evidence="4" id="KW-1185">Reference proteome</keyword>
<evidence type="ECO:0000256" key="2">
    <source>
        <dbReference type="SAM" id="MobiDB-lite"/>
    </source>
</evidence>
<evidence type="ECO:0000313" key="3">
    <source>
        <dbReference type="EMBL" id="GAA0172774.1"/>
    </source>
</evidence>
<feature type="coiled-coil region" evidence="1">
    <location>
        <begin position="136"/>
        <end position="166"/>
    </location>
</feature>
<dbReference type="AlphaFoldDB" id="A0AAV3R8P4"/>
<feature type="compositionally biased region" description="Basic and acidic residues" evidence="2">
    <location>
        <begin position="593"/>
        <end position="617"/>
    </location>
</feature>
<feature type="compositionally biased region" description="Acidic residues" evidence="2">
    <location>
        <begin position="516"/>
        <end position="531"/>
    </location>
</feature>
<reference evidence="3 4" key="1">
    <citation type="submission" date="2024-01" db="EMBL/GenBank/DDBJ databases">
        <title>The complete chloroplast genome sequence of Lithospermum erythrorhizon: insights into the phylogenetic relationship among Boraginaceae species and the maternal lineages of purple gromwells.</title>
        <authorList>
            <person name="Okada T."/>
            <person name="Watanabe K."/>
        </authorList>
    </citation>
    <scope>NUCLEOTIDE SEQUENCE [LARGE SCALE GENOMIC DNA]</scope>
</reference>
<dbReference type="Proteomes" id="UP001454036">
    <property type="component" value="Unassembled WGS sequence"/>
</dbReference>
<feature type="compositionally biased region" description="Acidic residues" evidence="2">
    <location>
        <begin position="489"/>
        <end position="499"/>
    </location>
</feature>
<comment type="caution">
    <text evidence="3">The sequence shown here is derived from an EMBL/GenBank/DDBJ whole genome shotgun (WGS) entry which is preliminary data.</text>
</comment>
<protein>
    <submittedName>
        <fullName evidence="3">Actin binding motor protein</fullName>
    </submittedName>
</protein>